<organism evidence="5 6">
    <name type="scientific">Aliarcobacter vitoriensis</name>
    <dbReference type="NCBI Taxonomy" id="2011099"/>
    <lineage>
        <taxon>Bacteria</taxon>
        <taxon>Pseudomonadati</taxon>
        <taxon>Campylobacterota</taxon>
        <taxon>Epsilonproteobacteria</taxon>
        <taxon>Campylobacterales</taxon>
        <taxon>Arcobacteraceae</taxon>
        <taxon>Aliarcobacter</taxon>
    </lineage>
</organism>
<gene>
    <name evidence="5" type="ORF">CRU91_03325</name>
</gene>
<dbReference type="GO" id="GO:0003677">
    <property type="term" value="F:DNA binding"/>
    <property type="evidence" value="ECO:0007669"/>
    <property type="project" value="UniProtKB-KW"/>
</dbReference>
<proteinExistence type="predicted"/>
<dbReference type="InterPro" id="IPR036390">
    <property type="entry name" value="WH_DNA-bd_sf"/>
</dbReference>
<evidence type="ECO:0000256" key="2">
    <source>
        <dbReference type="ARBA" id="ARBA00023125"/>
    </source>
</evidence>
<sequence>MYTPNMKNNLEIQDCIIDSVSNVYLRFKKNMTQKLKKYNLTFEQSQILKLLFDNQAMSQSEICKKTSSDASNITMILKRMNENGYIEKSQHPKDKRTTIISASQKAFDLKDELDRISDHNLCCSLDNISKEEYQIALKVIREMNRQLLQEEFNKLI</sequence>
<dbReference type="PANTHER" id="PTHR42756:SF1">
    <property type="entry name" value="TRANSCRIPTIONAL REPRESSOR OF EMRAB OPERON"/>
    <property type="match status" value="1"/>
</dbReference>
<dbReference type="Pfam" id="PF01047">
    <property type="entry name" value="MarR"/>
    <property type="match status" value="1"/>
</dbReference>
<dbReference type="PRINTS" id="PR00598">
    <property type="entry name" value="HTHMARR"/>
</dbReference>
<feature type="domain" description="HTH marR-type" evidence="4">
    <location>
        <begin position="13"/>
        <end position="145"/>
    </location>
</feature>
<dbReference type="Proteomes" id="UP000252669">
    <property type="component" value="Unassembled WGS sequence"/>
</dbReference>
<dbReference type="AlphaFoldDB" id="A0A366MUU6"/>
<comment type="caution">
    <text evidence="5">The sequence shown here is derived from an EMBL/GenBank/DDBJ whole genome shotgun (WGS) entry which is preliminary data.</text>
</comment>
<keyword evidence="6" id="KW-1185">Reference proteome</keyword>
<name>A0A366MUU6_9BACT</name>
<evidence type="ECO:0000313" key="6">
    <source>
        <dbReference type="Proteomes" id="UP000252669"/>
    </source>
</evidence>
<dbReference type="EMBL" id="PDKB01000004">
    <property type="protein sequence ID" value="RBQ29643.1"/>
    <property type="molecule type" value="Genomic_DNA"/>
</dbReference>
<dbReference type="SUPFAM" id="SSF46785">
    <property type="entry name" value="Winged helix' DNA-binding domain"/>
    <property type="match status" value="1"/>
</dbReference>
<accession>A0A366MUU6</accession>
<dbReference type="GO" id="GO:0003700">
    <property type="term" value="F:DNA-binding transcription factor activity"/>
    <property type="evidence" value="ECO:0007669"/>
    <property type="project" value="InterPro"/>
</dbReference>
<evidence type="ECO:0000259" key="4">
    <source>
        <dbReference type="PROSITE" id="PS50995"/>
    </source>
</evidence>
<protein>
    <recommendedName>
        <fullName evidence="4">HTH marR-type domain-containing protein</fullName>
    </recommendedName>
</protein>
<dbReference type="OrthoDB" id="5521015at2"/>
<keyword evidence="3" id="KW-0804">Transcription</keyword>
<reference evidence="5 6" key="1">
    <citation type="submission" date="2017-10" db="EMBL/GenBank/DDBJ databases">
        <title>Genomics of the genus Arcobacter.</title>
        <authorList>
            <person name="Perez-Cataluna A."/>
            <person name="Figueras M.J."/>
        </authorList>
    </citation>
    <scope>NUCLEOTIDE SEQUENCE [LARGE SCALE GENOMIC DNA]</scope>
    <source>
        <strain evidence="5 6">CECT 9230</strain>
    </source>
</reference>
<dbReference type="PROSITE" id="PS50995">
    <property type="entry name" value="HTH_MARR_2"/>
    <property type="match status" value="1"/>
</dbReference>
<evidence type="ECO:0000313" key="5">
    <source>
        <dbReference type="EMBL" id="RBQ29643.1"/>
    </source>
</evidence>
<dbReference type="SMART" id="SM00347">
    <property type="entry name" value="HTH_MARR"/>
    <property type="match status" value="1"/>
</dbReference>
<dbReference type="InterPro" id="IPR036388">
    <property type="entry name" value="WH-like_DNA-bd_sf"/>
</dbReference>
<evidence type="ECO:0000256" key="1">
    <source>
        <dbReference type="ARBA" id="ARBA00023015"/>
    </source>
</evidence>
<dbReference type="PANTHER" id="PTHR42756">
    <property type="entry name" value="TRANSCRIPTIONAL REGULATOR, MARR"/>
    <property type="match status" value="1"/>
</dbReference>
<keyword evidence="2" id="KW-0238">DNA-binding</keyword>
<dbReference type="InterPro" id="IPR000835">
    <property type="entry name" value="HTH_MarR-typ"/>
</dbReference>
<evidence type="ECO:0000256" key="3">
    <source>
        <dbReference type="ARBA" id="ARBA00023163"/>
    </source>
</evidence>
<keyword evidence="1" id="KW-0805">Transcription regulation</keyword>
<dbReference type="Gene3D" id="1.10.10.10">
    <property type="entry name" value="Winged helix-like DNA-binding domain superfamily/Winged helix DNA-binding domain"/>
    <property type="match status" value="1"/>
</dbReference>